<evidence type="ECO:0000313" key="3">
    <source>
        <dbReference type="Proteomes" id="UP001342418"/>
    </source>
</evidence>
<dbReference type="Pfam" id="PF13561">
    <property type="entry name" value="adh_short_C2"/>
    <property type="match status" value="1"/>
</dbReference>
<dbReference type="Proteomes" id="UP001342418">
    <property type="component" value="Chromosome"/>
</dbReference>
<dbReference type="PRINTS" id="PR00080">
    <property type="entry name" value="SDRFAMILY"/>
</dbReference>
<proteinExistence type="inferred from homology"/>
<dbReference type="InterPro" id="IPR002347">
    <property type="entry name" value="SDR_fam"/>
</dbReference>
<gene>
    <name evidence="2" type="primary">gdh_1</name>
    <name evidence="2" type="ORF">NTH_00164</name>
</gene>
<dbReference type="EC" id="1.1.1.47" evidence="2"/>
<keyword evidence="2" id="KW-0560">Oxidoreductase</keyword>
<dbReference type="Gene3D" id="3.40.50.720">
    <property type="entry name" value="NAD(P)-binding Rossmann-like Domain"/>
    <property type="match status" value="1"/>
</dbReference>
<dbReference type="PANTHER" id="PTHR42760:SF132">
    <property type="entry name" value="SHORT-CHAIN DEHYDROGENASE_REDUCTASE FAMILY PROTEIN"/>
    <property type="match status" value="1"/>
</dbReference>
<dbReference type="InterPro" id="IPR036291">
    <property type="entry name" value="NAD(P)-bd_dom_sf"/>
</dbReference>
<reference evidence="2 3" key="1">
    <citation type="submission" date="2018-07" db="EMBL/GenBank/DDBJ databases">
        <title>Genome sequence of Nitratireductor thuwali#1536.</title>
        <authorList>
            <person name="Michoud G."/>
            <person name="Merlino G."/>
            <person name="Sefrji F.O."/>
            <person name="Daffonchio D."/>
        </authorList>
    </citation>
    <scope>NUCLEOTIDE SEQUENCE [LARGE SCALE GENOMIC DNA]</scope>
    <source>
        <strain evidence="3">Nit1536</strain>
    </source>
</reference>
<accession>A0ABY5MF01</accession>
<comment type="similarity">
    <text evidence="1">Belongs to the short-chain dehydrogenases/reductases (SDR) family.</text>
</comment>
<protein>
    <submittedName>
        <fullName evidence="2">Glucose 1-dehydrogenase</fullName>
        <ecNumber evidence="2">1.1.1.47</ecNumber>
    </submittedName>
</protein>
<evidence type="ECO:0000256" key="1">
    <source>
        <dbReference type="ARBA" id="ARBA00006484"/>
    </source>
</evidence>
<sequence length="259" mass="28362">MTDKLKDRVAIVTGSDSGIGQATAKAFAEEGADVTITYFHDEKGAQETRGQVEAAGRRALVVQCDQRDPAQVERVFRETEDKLGTPFVLVNNAGIDSTGKQVADMPPEDWDREIKTNLYGPFYCCQHFIRMRRAAGGKGKIVNVTSVHQDIPRIGSAGYDCAKGGLRNLTRTLCLELAPDRINVNNIAPGMVMTPMNQPAVEDRKVYEKQVQSIPWKRAAEPWEIAHLAVYLASEDADYASGQTFTLDGGLMMNLGQGA</sequence>
<organism evidence="2 3">
    <name type="scientific">Nitratireductor thuwali</name>
    <dbReference type="NCBI Taxonomy" id="2267699"/>
    <lineage>
        <taxon>Bacteria</taxon>
        <taxon>Pseudomonadati</taxon>
        <taxon>Pseudomonadota</taxon>
        <taxon>Alphaproteobacteria</taxon>
        <taxon>Hyphomicrobiales</taxon>
        <taxon>Phyllobacteriaceae</taxon>
        <taxon>Nitratireductor</taxon>
    </lineage>
</organism>
<dbReference type="EMBL" id="CP030941">
    <property type="protein sequence ID" value="UUP15726.1"/>
    <property type="molecule type" value="Genomic_DNA"/>
</dbReference>
<dbReference type="RefSeq" id="WP_338528217.1">
    <property type="nucleotide sequence ID" value="NZ_CP030941.1"/>
</dbReference>
<dbReference type="SUPFAM" id="SSF51735">
    <property type="entry name" value="NAD(P)-binding Rossmann-fold domains"/>
    <property type="match status" value="1"/>
</dbReference>
<keyword evidence="3" id="KW-1185">Reference proteome</keyword>
<dbReference type="GO" id="GO:0047936">
    <property type="term" value="F:glucose 1-dehydrogenase [NAD(P)+] activity"/>
    <property type="evidence" value="ECO:0007669"/>
    <property type="project" value="UniProtKB-EC"/>
</dbReference>
<name>A0ABY5MF01_9HYPH</name>
<dbReference type="PANTHER" id="PTHR42760">
    <property type="entry name" value="SHORT-CHAIN DEHYDROGENASES/REDUCTASES FAMILY MEMBER"/>
    <property type="match status" value="1"/>
</dbReference>
<dbReference type="PRINTS" id="PR00081">
    <property type="entry name" value="GDHRDH"/>
</dbReference>
<evidence type="ECO:0000313" key="2">
    <source>
        <dbReference type="EMBL" id="UUP15726.1"/>
    </source>
</evidence>